<proteinExistence type="predicted"/>
<reference evidence="2" key="1">
    <citation type="journal article" date="2021" name="Nat. Commun.">
        <title>Genomic analyses provide insights into spinach domestication and the genetic basis of agronomic traits.</title>
        <authorList>
            <person name="Cai X."/>
            <person name="Sun X."/>
            <person name="Xu C."/>
            <person name="Sun H."/>
            <person name="Wang X."/>
            <person name="Ge C."/>
            <person name="Zhang Z."/>
            <person name="Wang Q."/>
            <person name="Fei Z."/>
            <person name="Jiao C."/>
            <person name="Wang Q."/>
        </authorList>
    </citation>
    <scope>NUCLEOTIDE SEQUENCE [LARGE SCALE GENOMIC DNA]</scope>
    <source>
        <strain evidence="2">cv. Varoflay</strain>
    </source>
</reference>
<dbReference type="RefSeq" id="XP_021836218.2">
    <property type="nucleotide sequence ID" value="XM_021980526.2"/>
</dbReference>
<name>A0A9R0HSK3_SPIOL</name>
<dbReference type="InterPro" id="IPR032675">
    <property type="entry name" value="LRR_dom_sf"/>
</dbReference>
<dbReference type="PANTHER" id="PTHR31900">
    <property type="entry name" value="F-BOX/RNI SUPERFAMILY PROTEIN-RELATED"/>
    <property type="match status" value="1"/>
</dbReference>
<dbReference type="Proteomes" id="UP000813463">
    <property type="component" value="Chromosome 5"/>
</dbReference>
<organism evidence="2 3">
    <name type="scientific">Spinacia oleracea</name>
    <name type="common">Spinach</name>
    <dbReference type="NCBI Taxonomy" id="3562"/>
    <lineage>
        <taxon>Eukaryota</taxon>
        <taxon>Viridiplantae</taxon>
        <taxon>Streptophyta</taxon>
        <taxon>Embryophyta</taxon>
        <taxon>Tracheophyta</taxon>
        <taxon>Spermatophyta</taxon>
        <taxon>Magnoliopsida</taxon>
        <taxon>eudicotyledons</taxon>
        <taxon>Gunneridae</taxon>
        <taxon>Pentapetalae</taxon>
        <taxon>Caryophyllales</taxon>
        <taxon>Chenopodiaceae</taxon>
        <taxon>Chenopodioideae</taxon>
        <taxon>Anserineae</taxon>
        <taxon>Spinacia</taxon>
    </lineage>
</organism>
<feature type="domain" description="F-box" evidence="1">
    <location>
        <begin position="15"/>
        <end position="68"/>
    </location>
</feature>
<dbReference type="InterPro" id="IPR055411">
    <property type="entry name" value="LRR_FXL15/At3g58940/PEG3-like"/>
</dbReference>
<dbReference type="Gene3D" id="3.80.10.10">
    <property type="entry name" value="Ribonuclease Inhibitor"/>
    <property type="match status" value="1"/>
</dbReference>
<evidence type="ECO:0000313" key="3">
    <source>
        <dbReference type="RefSeq" id="XP_021836218.2"/>
    </source>
</evidence>
<dbReference type="InterPro" id="IPR050232">
    <property type="entry name" value="FBL13/AtMIF1-like"/>
</dbReference>
<accession>A0A9R0HSK3</accession>
<gene>
    <name evidence="3" type="primary">LOC110775928</name>
</gene>
<dbReference type="PANTHER" id="PTHR31900:SF34">
    <property type="entry name" value="EMB|CAB62440.1-RELATED"/>
    <property type="match status" value="1"/>
</dbReference>
<dbReference type="Pfam" id="PF24758">
    <property type="entry name" value="LRR_At5g56370"/>
    <property type="match status" value="1"/>
</dbReference>
<dbReference type="KEGG" id="soe:110775928"/>
<protein>
    <submittedName>
        <fullName evidence="3">F-box/LRR-repeat protein At4g14096-like</fullName>
    </submittedName>
</protein>
<dbReference type="SUPFAM" id="SSF52047">
    <property type="entry name" value="RNI-like"/>
    <property type="match status" value="1"/>
</dbReference>
<evidence type="ECO:0000313" key="2">
    <source>
        <dbReference type="Proteomes" id="UP000813463"/>
    </source>
</evidence>
<sequence length="316" mass="36851">MGICSKLKASHDGEKDKIRNLPDGIITRILSLLPTKNAVSTSVLSSRWNHYWTTIDSFDFDDNTLCHLTQANDNPGGFMMFIERVLERCDAPNIKKFRLSWYRSVDVHCLRAFISFALSRNVQELELEIRFCRVVELPLELFVSKSLEKMKLRVDYLFNVPLLEDYFPSLKSLHVEFLYPDHPNFNFCQKLLCRCPQLQELVIDVRSYYKKHILYKISGTAIKRLTLMVRAKSDQDIQHTFEITAPVLEKLYIMDDTCHFFLVGSFPQLKRTVIDLRNIEIYERTMYQMDRAVQILSGITSTKYLSLSLAATLIVQ</sequence>
<dbReference type="Pfam" id="PF00646">
    <property type="entry name" value="F-box"/>
    <property type="match status" value="1"/>
</dbReference>
<dbReference type="InterPro" id="IPR036047">
    <property type="entry name" value="F-box-like_dom_sf"/>
</dbReference>
<dbReference type="SUPFAM" id="SSF81383">
    <property type="entry name" value="F-box domain"/>
    <property type="match status" value="1"/>
</dbReference>
<reference evidence="3" key="2">
    <citation type="submission" date="2025-08" db="UniProtKB">
        <authorList>
            <consortium name="RefSeq"/>
        </authorList>
    </citation>
    <scope>IDENTIFICATION</scope>
    <source>
        <tissue evidence="3">Leaf</tissue>
    </source>
</reference>
<evidence type="ECO:0000259" key="1">
    <source>
        <dbReference type="PROSITE" id="PS50181"/>
    </source>
</evidence>
<dbReference type="InterPro" id="IPR001810">
    <property type="entry name" value="F-box_dom"/>
</dbReference>
<dbReference type="AlphaFoldDB" id="A0A9R0HSK3"/>
<dbReference type="GeneID" id="110775928"/>
<dbReference type="PROSITE" id="PS50181">
    <property type="entry name" value="FBOX"/>
    <property type="match status" value="1"/>
</dbReference>
<dbReference type="InterPro" id="IPR053781">
    <property type="entry name" value="F-box_AtFBL13-like"/>
</dbReference>
<dbReference type="CDD" id="cd22160">
    <property type="entry name" value="F-box_AtFBL13-like"/>
    <property type="match status" value="1"/>
</dbReference>
<keyword evidence="2" id="KW-1185">Reference proteome</keyword>